<dbReference type="GO" id="GO:0005737">
    <property type="term" value="C:cytoplasm"/>
    <property type="evidence" value="ECO:0007669"/>
    <property type="project" value="TreeGrafter"/>
</dbReference>
<dbReference type="SUPFAM" id="SSF53383">
    <property type="entry name" value="PLP-dependent transferases"/>
    <property type="match status" value="1"/>
</dbReference>
<organism evidence="8 9">
    <name type="scientific">Coccidioides immitis RMSCC 2394</name>
    <dbReference type="NCBI Taxonomy" id="404692"/>
    <lineage>
        <taxon>Eukaryota</taxon>
        <taxon>Fungi</taxon>
        <taxon>Dikarya</taxon>
        <taxon>Ascomycota</taxon>
        <taxon>Pezizomycotina</taxon>
        <taxon>Eurotiomycetes</taxon>
        <taxon>Eurotiomycetidae</taxon>
        <taxon>Onygenales</taxon>
        <taxon>Onygenaceae</taxon>
        <taxon>Coccidioides</taxon>
    </lineage>
</organism>
<name>A0A0J6YDC2_COCIT</name>
<dbReference type="InterPro" id="IPR015424">
    <property type="entry name" value="PyrdxlP-dep_Trfase"/>
</dbReference>
<dbReference type="GO" id="GO:0019752">
    <property type="term" value="P:carboxylic acid metabolic process"/>
    <property type="evidence" value="ECO:0007669"/>
    <property type="project" value="InterPro"/>
</dbReference>
<dbReference type="Proteomes" id="UP000054565">
    <property type="component" value="Unassembled WGS sequence"/>
</dbReference>
<evidence type="ECO:0000256" key="5">
    <source>
        <dbReference type="ARBA" id="ARBA00023239"/>
    </source>
</evidence>
<proteinExistence type="inferred from homology"/>
<feature type="modified residue" description="N6-(pyridoxal phosphate)lysine" evidence="6">
    <location>
        <position position="351"/>
    </location>
</feature>
<evidence type="ECO:0000313" key="9">
    <source>
        <dbReference type="Proteomes" id="UP000054565"/>
    </source>
</evidence>
<comment type="cofactor">
    <cofactor evidence="1 6 7">
        <name>pyridoxal 5'-phosphate</name>
        <dbReference type="ChEBI" id="CHEBI:597326"/>
    </cofactor>
</comment>
<keyword evidence="3" id="KW-0210">Decarboxylase</keyword>
<dbReference type="EMBL" id="DS028096">
    <property type="protein sequence ID" value="KMP06711.1"/>
    <property type="molecule type" value="Genomic_DNA"/>
</dbReference>
<evidence type="ECO:0000256" key="6">
    <source>
        <dbReference type="PIRSR" id="PIRSR602129-50"/>
    </source>
</evidence>
<keyword evidence="4 6" id="KW-0663">Pyridoxal phosphate</keyword>
<evidence type="ECO:0000256" key="7">
    <source>
        <dbReference type="RuleBase" id="RU000382"/>
    </source>
</evidence>
<dbReference type="Pfam" id="PF00282">
    <property type="entry name" value="Pyridoxal_deC"/>
    <property type="match status" value="1"/>
</dbReference>
<evidence type="ECO:0000313" key="8">
    <source>
        <dbReference type="EMBL" id="KMP06711.1"/>
    </source>
</evidence>
<dbReference type="PRINTS" id="PR00800">
    <property type="entry name" value="YHDCRBOXLASE"/>
</dbReference>
<evidence type="ECO:0000256" key="3">
    <source>
        <dbReference type="ARBA" id="ARBA00022793"/>
    </source>
</evidence>
<dbReference type="Gene3D" id="1.20.1340.10">
    <property type="entry name" value="dopa decarboxylase, N-terminal domain"/>
    <property type="match status" value="1"/>
</dbReference>
<dbReference type="InterPro" id="IPR015421">
    <property type="entry name" value="PyrdxlP-dep_Trfase_major"/>
</dbReference>
<dbReference type="GO" id="GO:0006520">
    <property type="term" value="P:amino acid metabolic process"/>
    <property type="evidence" value="ECO:0007669"/>
    <property type="project" value="InterPro"/>
</dbReference>
<keyword evidence="5 7" id="KW-0456">Lyase</keyword>
<dbReference type="GO" id="GO:0030170">
    <property type="term" value="F:pyridoxal phosphate binding"/>
    <property type="evidence" value="ECO:0007669"/>
    <property type="project" value="InterPro"/>
</dbReference>
<dbReference type="PROSITE" id="PS00392">
    <property type="entry name" value="DDC_GAD_HDC_YDC"/>
    <property type="match status" value="1"/>
</dbReference>
<dbReference type="Gene3D" id="3.90.1150.10">
    <property type="entry name" value="Aspartate Aminotransferase, domain 1"/>
    <property type="match status" value="1"/>
</dbReference>
<protein>
    <submittedName>
        <fullName evidence="8">Aromatic-L-amino-acid decarboxylase</fullName>
    </submittedName>
</protein>
<dbReference type="GO" id="GO:0016831">
    <property type="term" value="F:carboxy-lyase activity"/>
    <property type="evidence" value="ECO:0007669"/>
    <property type="project" value="UniProtKB-KW"/>
</dbReference>
<dbReference type="PANTHER" id="PTHR11999:SF70">
    <property type="entry name" value="MIP05841P"/>
    <property type="match status" value="1"/>
</dbReference>
<accession>A0A0J6YDC2</accession>
<evidence type="ECO:0000256" key="1">
    <source>
        <dbReference type="ARBA" id="ARBA00001933"/>
    </source>
</evidence>
<dbReference type="AlphaFoldDB" id="A0A0J6YDC2"/>
<dbReference type="PANTHER" id="PTHR11999">
    <property type="entry name" value="GROUP II PYRIDOXAL-5-PHOSPHATE DECARBOXYLASE"/>
    <property type="match status" value="1"/>
</dbReference>
<dbReference type="STRING" id="404692.A0A0J6YDC2"/>
<reference evidence="9" key="1">
    <citation type="journal article" date="2010" name="Genome Res.">
        <title>Population genomic sequencing of Coccidioides fungi reveals recent hybridization and transposon control.</title>
        <authorList>
            <person name="Neafsey D.E."/>
            <person name="Barker B.M."/>
            <person name="Sharpton T.J."/>
            <person name="Stajich J.E."/>
            <person name="Park D.J."/>
            <person name="Whiston E."/>
            <person name="Hung C.-Y."/>
            <person name="McMahan C."/>
            <person name="White J."/>
            <person name="Sykes S."/>
            <person name="Heiman D."/>
            <person name="Young S."/>
            <person name="Zeng Q."/>
            <person name="Abouelleil A."/>
            <person name="Aftuck L."/>
            <person name="Bessette D."/>
            <person name="Brown A."/>
            <person name="FitzGerald M."/>
            <person name="Lui A."/>
            <person name="Macdonald J.P."/>
            <person name="Priest M."/>
            <person name="Orbach M.J."/>
            <person name="Galgiani J.N."/>
            <person name="Kirkland T.N."/>
            <person name="Cole G.T."/>
            <person name="Birren B.W."/>
            <person name="Henn M.R."/>
            <person name="Taylor J.W."/>
            <person name="Rounsley S.D."/>
        </authorList>
    </citation>
    <scope>NUCLEOTIDE SEQUENCE [LARGE SCALE GENOMIC DNA]</scope>
    <source>
        <strain evidence="9">RMSCC 2394</strain>
    </source>
</reference>
<sequence length="547" mass="60852">MLRPNILPRSIRHRLFRHSSPYRLFSSTRCVFNMDAEQFRQAAQSAIEEIIEHFNTLPSRRVLPNIEPGYLRPLLPQSPPKEPESWEQIQLDIESKIKPGLTHWQSPHFMAFFPALVTYPSILGEMYSAAFSAPAFNWLCSPACTELEIVVLDWVAQAIGLPECFHSTGPTKGGGVIQGSASEAVVTVMVAARERMLRDLAAAEGLKEDTPEWEDKVMSIRGNLVALGSDQAHSCTAKGARIVGTRYRSVPTALSDNFEVTGASLRRVLEECEAAGLVPYYLTTTLGTTSTCATDRFAEIKAVLASKPSWQKIWVHIDAAYAGAALVTPEYQPIAREWDSGIDSFNFNMHKWLLVNFDASCLFVRNRTDVTSAMDITPAYLRNPYSELPDTVDFRNWQIPLGRRFRALKIWFVMRAYGLSGMRAFIYKGLHHGDVFVELCRGRKDLFTIVTPPAFGLTVFRVTDEAAAAACGSTSAAITREVYEKINAGGEIFITSSVVGGIYVIRVVSGSWLSEEKYVRRAFDIIAKTTEETLAGKKTNGVETLKN</sequence>
<comment type="similarity">
    <text evidence="2 7">Belongs to the group II decarboxylase family.</text>
</comment>
<dbReference type="Gene3D" id="3.40.640.10">
    <property type="entry name" value="Type I PLP-dependent aspartate aminotransferase-like (Major domain)"/>
    <property type="match status" value="1"/>
</dbReference>
<dbReference type="InterPro" id="IPR021115">
    <property type="entry name" value="Pyridoxal-P_BS"/>
</dbReference>
<dbReference type="OrthoDB" id="639767at2759"/>
<dbReference type="InterPro" id="IPR015422">
    <property type="entry name" value="PyrdxlP-dep_Trfase_small"/>
</dbReference>
<evidence type="ECO:0000256" key="4">
    <source>
        <dbReference type="ARBA" id="ARBA00022898"/>
    </source>
</evidence>
<gene>
    <name evidence="8" type="ORF">CIRG_06392</name>
</gene>
<dbReference type="InterPro" id="IPR010977">
    <property type="entry name" value="Aromatic_deC"/>
</dbReference>
<evidence type="ECO:0000256" key="2">
    <source>
        <dbReference type="ARBA" id="ARBA00009533"/>
    </source>
</evidence>
<dbReference type="InterPro" id="IPR002129">
    <property type="entry name" value="PyrdxlP-dep_de-COase"/>
</dbReference>